<name>A0A5C5XK66_9PLAN</name>
<protein>
    <submittedName>
        <fullName evidence="3">Prenyltransferase and squalene oxidase repeat protein</fullName>
    </submittedName>
</protein>
<comment type="caution">
    <text evidence="3">The sequence shown here is derived from an EMBL/GenBank/DDBJ whole genome shotgun (WGS) entry which is preliminary data.</text>
</comment>
<feature type="chain" id="PRO_5022665803" evidence="1">
    <location>
        <begin position="27"/>
        <end position="334"/>
    </location>
</feature>
<dbReference type="SUPFAM" id="SSF48239">
    <property type="entry name" value="Terpenoid cyclases/Protein prenyltransferases"/>
    <property type="match status" value="1"/>
</dbReference>
<dbReference type="InterPro" id="IPR032696">
    <property type="entry name" value="SQ_cyclase_C"/>
</dbReference>
<feature type="signal peptide" evidence="1">
    <location>
        <begin position="1"/>
        <end position="26"/>
    </location>
</feature>
<dbReference type="AlphaFoldDB" id="A0A5C5XK66"/>
<dbReference type="RefSeq" id="WP_165441819.1">
    <property type="nucleotide sequence ID" value="NZ_SJPG01000001.1"/>
</dbReference>
<gene>
    <name evidence="3" type="ORF">Pan54_35570</name>
</gene>
<dbReference type="InterPro" id="IPR008930">
    <property type="entry name" value="Terpenoid_cyclase/PrenylTrfase"/>
</dbReference>
<keyword evidence="1" id="KW-0732">Signal</keyword>
<feature type="domain" description="Squalene cyclase C-terminal" evidence="2">
    <location>
        <begin position="224"/>
        <end position="328"/>
    </location>
</feature>
<dbReference type="Proteomes" id="UP000316095">
    <property type="component" value="Unassembled WGS sequence"/>
</dbReference>
<evidence type="ECO:0000313" key="3">
    <source>
        <dbReference type="EMBL" id="TWT62811.1"/>
    </source>
</evidence>
<evidence type="ECO:0000313" key="4">
    <source>
        <dbReference type="Proteomes" id="UP000316095"/>
    </source>
</evidence>
<dbReference type="GO" id="GO:0016740">
    <property type="term" value="F:transferase activity"/>
    <property type="evidence" value="ECO:0007669"/>
    <property type="project" value="UniProtKB-KW"/>
</dbReference>
<dbReference type="Gene3D" id="1.50.10.20">
    <property type="match status" value="1"/>
</dbReference>
<sequence length="334" mass="36717" precursor="true">MNPKTRDLSFAFAWMLLVTFNTSSNAADLISEATVRKTIEKSLPYLEEAGVSWIEDKKCVTCHRVSFQTWSFNKAASAGFTATADKSKEWLEWSIAKSVEPNEEGTALSGELNVDGLTQLIIAHPDDSSVPLPAEAKQQFVEMILKTQLEDGSWKPAGQLPLQKRPAAETAQVSTMWNLIALHSASQDERIATADMKAHEWLTKSTPGLSTEWYAAQILLADITGETARVQSEIERLKSLQQDDGSWGWLTSEPGDALATGQALYALKRVGVSNDDPSIQKAIHFLTSTQVEDGSWSVQGTKAKKKENVEETAVYWGTAWATIGLLETLENSKP</sequence>
<dbReference type="Pfam" id="PF13243">
    <property type="entry name" value="SQHop_cyclase_C"/>
    <property type="match status" value="1"/>
</dbReference>
<evidence type="ECO:0000256" key="1">
    <source>
        <dbReference type="SAM" id="SignalP"/>
    </source>
</evidence>
<evidence type="ECO:0000259" key="2">
    <source>
        <dbReference type="Pfam" id="PF13243"/>
    </source>
</evidence>
<proteinExistence type="predicted"/>
<accession>A0A5C5XK66</accession>
<dbReference type="EMBL" id="SJPG01000001">
    <property type="protein sequence ID" value="TWT62811.1"/>
    <property type="molecule type" value="Genomic_DNA"/>
</dbReference>
<keyword evidence="4" id="KW-1185">Reference proteome</keyword>
<reference evidence="3 4" key="1">
    <citation type="submission" date="2019-02" db="EMBL/GenBank/DDBJ databases">
        <title>Deep-cultivation of Planctomycetes and their phenomic and genomic characterization uncovers novel biology.</title>
        <authorList>
            <person name="Wiegand S."/>
            <person name="Jogler M."/>
            <person name="Boedeker C."/>
            <person name="Pinto D."/>
            <person name="Vollmers J."/>
            <person name="Rivas-Marin E."/>
            <person name="Kohn T."/>
            <person name="Peeters S.H."/>
            <person name="Heuer A."/>
            <person name="Rast P."/>
            <person name="Oberbeckmann S."/>
            <person name="Bunk B."/>
            <person name="Jeske O."/>
            <person name="Meyerdierks A."/>
            <person name="Storesund J.E."/>
            <person name="Kallscheuer N."/>
            <person name="Luecker S."/>
            <person name="Lage O.M."/>
            <person name="Pohl T."/>
            <person name="Merkel B.J."/>
            <person name="Hornburger P."/>
            <person name="Mueller R.-W."/>
            <person name="Bruemmer F."/>
            <person name="Labrenz M."/>
            <person name="Spormann A.M."/>
            <person name="Op Den Camp H."/>
            <person name="Overmann J."/>
            <person name="Amann R."/>
            <person name="Jetten M.S.M."/>
            <person name="Mascher T."/>
            <person name="Medema M.H."/>
            <person name="Devos D.P."/>
            <person name="Kaster A.-K."/>
            <person name="Ovreas L."/>
            <person name="Rohde M."/>
            <person name="Galperin M.Y."/>
            <person name="Jogler C."/>
        </authorList>
    </citation>
    <scope>NUCLEOTIDE SEQUENCE [LARGE SCALE GENOMIC DNA]</scope>
    <source>
        <strain evidence="3 4">Pan54</strain>
    </source>
</reference>
<organism evidence="3 4">
    <name type="scientific">Rubinisphaera italica</name>
    <dbReference type="NCBI Taxonomy" id="2527969"/>
    <lineage>
        <taxon>Bacteria</taxon>
        <taxon>Pseudomonadati</taxon>
        <taxon>Planctomycetota</taxon>
        <taxon>Planctomycetia</taxon>
        <taxon>Planctomycetales</taxon>
        <taxon>Planctomycetaceae</taxon>
        <taxon>Rubinisphaera</taxon>
    </lineage>
</organism>
<keyword evidence="3" id="KW-0808">Transferase</keyword>